<dbReference type="Gene3D" id="3.40.1050.10">
    <property type="entry name" value="Carbonic anhydrase"/>
    <property type="match status" value="1"/>
</dbReference>
<reference evidence="8" key="3">
    <citation type="journal article" date="2020" name="J. Enzym. Inhib. Med. Chem.">
        <title>Biochemical and structural characterisation of a protozoan beta-carbonic anhydrase from &lt;i&gt;Trichomonas vaginalis&lt;/i&gt;.</title>
        <authorList>
            <person name="Urbanski L.J."/>
            <person name="Di Fiore A."/>
            <person name="Azizi L."/>
            <person name="Hytonen V.P."/>
            <person name="Kuuslahti M."/>
            <person name="Buonanno M."/>
            <person name="Monti S.M."/>
            <person name="Angeli A."/>
            <person name="Zolfaghari Emameh R."/>
            <person name="Supuran C.T."/>
            <person name="De Simone G."/>
            <person name="Parkkila S."/>
        </authorList>
    </citation>
    <scope>X-RAY CRYSTALLOGRAPHY (2.48 ANGSTROMS) IN COMPLEX WITH ZN(2+)</scope>
</reference>
<organism evidence="6 7">
    <name type="scientific">Trichomonas vaginalis (strain ATCC PRA-98 / G3)</name>
    <dbReference type="NCBI Taxonomy" id="412133"/>
    <lineage>
        <taxon>Eukaryota</taxon>
        <taxon>Metamonada</taxon>
        <taxon>Parabasalia</taxon>
        <taxon>Trichomonadida</taxon>
        <taxon>Trichomonadidae</taxon>
        <taxon>Trichomonas</taxon>
    </lineage>
</organism>
<dbReference type="SMART" id="SM00947">
    <property type="entry name" value="Pro_CA"/>
    <property type="match status" value="1"/>
</dbReference>
<evidence type="ECO:0000256" key="5">
    <source>
        <dbReference type="RuleBase" id="RU003956"/>
    </source>
</evidence>
<evidence type="ECO:0000256" key="1">
    <source>
        <dbReference type="ARBA" id="ARBA00006217"/>
    </source>
</evidence>
<dbReference type="CDD" id="cd03379">
    <property type="entry name" value="beta_CA_cladeD"/>
    <property type="match status" value="1"/>
</dbReference>
<dbReference type="RefSeq" id="XP_001317907.1">
    <property type="nucleotide sequence ID" value="XM_001317872.1"/>
</dbReference>
<dbReference type="PDB" id="6Y04">
    <property type="method" value="X-ray"/>
    <property type="resolution" value="2.48 A"/>
    <property type="chains" value="A/B=1-182"/>
</dbReference>
<dbReference type="InterPro" id="IPR036874">
    <property type="entry name" value="Carbonic_anhydrase_sf"/>
</dbReference>
<keyword evidence="7" id="KW-1185">Reference proteome</keyword>
<feature type="binding site" evidence="4">
    <location>
        <position position="39"/>
    </location>
    <ligand>
        <name>Zn(2+)</name>
        <dbReference type="ChEBI" id="CHEBI:29105"/>
    </ligand>
</feature>
<keyword evidence="8" id="KW-0002">3D-structure</keyword>
<protein>
    <recommendedName>
        <fullName evidence="5">Carbonic anhydrase</fullName>
        <ecNumber evidence="5">4.2.1.1</ecNumber>
    </recommendedName>
    <alternativeName>
        <fullName evidence="5">Carbonate dehydratase</fullName>
    </alternativeName>
</protein>
<proteinExistence type="evidence at protein level"/>
<dbReference type="PANTHER" id="PTHR43175">
    <property type="entry name" value="CARBONIC ANHYDRASE"/>
    <property type="match status" value="1"/>
</dbReference>
<dbReference type="VEuPathDB" id="TrichDB:TVAG_005270"/>
<comment type="cofactor">
    <cofactor evidence="4">
        <name>Zn(2+)</name>
        <dbReference type="ChEBI" id="CHEBI:29105"/>
    </cofactor>
    <text evidence="4">Binds 1 zinc ion per subunit.</text>
</comment>
<feature type="binding site" evidence="4 8">
    <location>
        <position position="96"/>
    </location>
    <ligand>
        <name>Zn(2+)</name>
        <dbReference type="ChEBI" id="CHEBI:29105"/>
    </ligand>
</feature>
<accession>A2ENQ8</accession>
<dbReference type="SMR" id="A2ENQ8"/>
<dbReference type="OrthoDB" id="10248475at2759"/>
<dbReference type="PANTHER" id="PTHR43175:SF3">
    <property type="entry name" value="CARBON DISULFIDE HYDROLASE"/>
    <property type="match status" value="1"/>
</dbReference>
<name>A2ENQ8_TRIV3</name>
<dbReference type="AlphaFoldDB" id="A2ENQ8"/>
<dbReference type="Pfam" id="PF00484">
    <property type="entry name" value="Pro_CA"/>
    <property type="match status" value="1"/>
</dbReference>
<evidence type="ECO:0000313" key="6">
    <source>
        <dbReference type="EMBL" id="EAY05684.1"/>
    </source>
</evidence>
<dbReference type="SUPFAM" id="SSF53056">
    <property type="entry name" value="beta-carbonic anhydrase, cab"/>
    <property type="match status" value="1"/>
</dbReference>
<reference evidence="6" key="1">
    <citation type="submission" date="2006-10" db="EMBL/GenBank/DDBJ databases">
        <authorList>
            <person name="Amadeo P."/>
            <person name="Zhao Q."/>
            <person name="Wortman J."/>
            <person name="Fraser-Liggett C."/>
            <person name="Carlton J."/>
        </authorList>
    </citation>
    <scope>NUCLEOTIDE SEQUENCE</scope>
    <source>
        <strain evidence="6">G3</strain>
    </source>
</reference>
<feature type="binding site" evidence="4 8">
    <location>
        <position position="37"/>
    </location>
    <ligand>
        <name>Zn(2+)</name>
        <dbReference type="ChEBI" id="CHEBI:29105"/>
    </ligand>
</feature>
<evidence type="ECO:0000256" key="4">
    <source>
        <dbReference type="PIRSR" id="PIRSR601765-1"/>
    </source>
</evidence>
<dbReference type="KEGG" id="tva:4763563"/>
<dbReference type="Proteomes" id="UP000001542">
    <property type="component" value="Unassembled WGS sequence"/>
</dbReference>
<sequence length="182" mass="19928">MSQLELITSANQAFLEANPELTKLNKAPQRHIAIVTCMDTRLVNFAEDAIGVKRGEATVIKAAGNGIWTTGLSDIVVSLLVSIYELGVQEIFIMGHECCGMTHASTDSLGAQMLKSGIKPEDIEKFKSDLSKWVDDFKDPIDNIKNSVRCVRENPLIPKNIPIHGLLIHPDTGKVTTIINGY</sequence>
<dbReference type="InParanoid" id="A2ENQ8"/>
<reference evidence="6" key="2">
    <citation type="journal article" date="2007" name="Science">
        <title>Draft genome sequence of the sexually transmitted pathogen Trichomonas vaginalis.</title>
        <authorList>
            <person name="Carlton J.M."/>
            <person name="Hirt R.P."/>
            <person name="Silva J.C."/>
            <person name="Delcher A.L."/>
            <person name="Schatz M."/>
            <person name="Zhao Q."/>
            <person name="Wortman J.R."/>
            <person name="Bidwell S.L."/>
            <person name="Alsmark U.C.M."/>
            <person name="Besteiro S."/>
            <person name="Sicheritz-Ponten T."/>
            <person name="Noel C.J."/>
            <person name="Dacks J.B."/>
            <person name="Foster P.G."/>
            <person name="Simillion C."/>
            <person name="Van de Peer Y."/>
            <person name="Miranda-Saavedra D."/>
            <person name="Barton G.J."/>
            <person name="Westrop G.D."/>
            <person name="Mueller S."/>
            <person name="Dessi D."/>
            <person name="Fiori P.L."/>
            <person name="Ren Q."/>
            <person name="Paulsen I."/>
            <person name="Zhang H."/>
            <person name="Bastida-Corcuera F.D."/>
            <person name="Simoes-Barbosa A."/>
            <person name="Brown M.T."/>
            <person name="Hayes R.D."/>
            <person name="Mukherjee M."/>
            <person name="Okumura C.Y."/>
            <person name="Schneider R."/>
            <person name="Smith A.J."/>
            <person name="Vanacova S."/>
            <person name="Villalvazo M."/>
            <person name="Haas B.J."/>
            <person name="Pertea M."/>
            <person name="Feldblyum T.V."/>
            <person name="Utterback T.R."/>
            <person name="Shu C.L."/>
            <person name="Osoegawa K."/>
            <person name="de Jong P.J."/>
            <person name="Hrdy I."/>
            <person name="Horvathova L."/>
            <person name="Zubacova Z."/>
            <person name="Dolezal P."/>
            <person name="Malik S.B."/>
            <person name="Logsdon J.M. Jr."/>
            <person name="Henze K."/>
            <person name="Gupta A."/>
            <person name="Wang C.C."/>
            <person name="Dunne R.L."/>
            <person name="Upcroft J.A."/>
            <person name="Upcroft P."/>
            <person name="White O."/>
            <person name="Salzberg S.L."/>
            <person name="Tang P."/>
            <person name="Chiu C.-H."/>
            <person name="Lee Y.-S."/>
            <person name="Embley T.M."/>
            <person name="Coombs G.H."/>
            <person name="Mottram J.C."/>
            <person name="Tachezy J."/>
            <person name="Fraser-Liggett C.M."/>
            <person name="Johnson P.J."/>
        </authorList>
    </citation>
    <scope>NUCLEOTIDE SEQUENCE [LARGE SCALE GENOMIC DNA]</scope>
    <source>
        <strain evidence="6">G3</strain>
    </source>
</reference>
<evidence type="ECO:0000256" key="2">
    <source>
        <dbReference type="ARBA" id="ARBA00022723"/>
    </source>
</evidence>
<dbReference type="VEuPathDB" id="TrichDB:TVAGG3_0666290"/>
<dbReference type="EC" id="4.2.1.1" evidence="5"/>
<comment type="similarity">
    <text evidence="1 5">Belongs to the beta-class carbonic anhydrase family.</text>
</comment>
<comment type="function">
    <text evidence="5">Reversible hydration of carbon dioxide.</text>
</comment>
<keyword evidence="5" id="KW-0456">Lyase</keyword>
<dbReference type="GO" id="GO:0008270">
    <property type="term" value="F:zinc ion binding"/>
    <property type="evidence" value="ECO:0007669"/>
    <property type="project" value="UniProtKB-UniRule"/>
</dbReference>
<evidence type="ECO:0007829" key="8">
    <source>
        <dbReference type="PDB" id="6Y04"/>
    </source>
</evidence>
<comment type="catalytic activity">
    <reaction evidence="5">
        <text>hydrogencarbonate + H(+) = CO2 + H2O</text>
        <dbReference type="Rhea" id="RHEA:10748"/>
        <dbReference type="ChEBI" id="CHEBI:15377"/>
        <dbReference type="ChEBI" id="CHEBI:15378"/>
        <dbReference type="ChEBI" id="CHEBI:16526"/>
        <dbReference type="ChEBI" id="CHEBI:17544"/>
        <dbReference type="EC" id="4.2.1.1"/>
    </reaction>
</comment>
<keyword evidence="2 4" id="KW-0479">Metal-binding</keyword>
<keyword evidence="3 4" id="KW-0862">Zinc</keyword>
<dbReference type="InterPro" id="IPR001765">
    <property type="entry name" value="Carbonic_anhydrase"/>
</dbReference>
<dbReference type="GO" id="GO:0004089">
    <property type="term" value="F:carbonate dehydratase activity"/>
    <property type="evidence" value="ECO:0000318"/>
    <property type="project" value="GO_Central"/>
</dbReference>
<gene>
    <name evidence="6" type="ORF">TVAG_005270</name>
</gene>
<dbReference type="EMBL" id="DS113442">
    <property type="protein sequence ID" value="EAY05684.1"/>
    <property type="molecule type" value="Genomic_DNA"/>
</dbReference>
<feature type="binding site" evidence="4 8">
    <location>
        <position position="99"/>
    </location>
    <ligand>
        <name>Zn(2+)</name>
        <dbReference type="ChEBI" id="CHEBI:29105"/>
    </ligand>
</feature>
<evidence type="ECO:0000256" key="3">
    <source>
        <dbReference type="ARBA" id="ARBA00022833"/>
    </source>
</evidence>
<evidence type="ECO:0000313" key="7">
    <source>
        <dbReference type="Proteomes" id="UP000001542"/>
    </source>
</evidence>